<dbReference type="WBParaSite" id="HDID_0000917401-mRNA-1">
    <property type="protein sequence ID" value="HDID_0000917401-mRNA-1"/>
    <property type="gene ID" value="HDID_0000917401"/>
</dbReference>
<dbReference type="OrthoDB" id="10048434at2759"/>
<proteinExistence type="predicted"/>
<dbReference type="GO" id="GO:0016020">
    <property type="term" value="C:membrane"/>
    <property type="evidence" value="ECO:0007669"/>
    <property type="project" value="UniProtKB-SubCell"/>
</dbReference>
<dbReference type="Pfam" id="PF10242">
    <property type="entry name" value="L_HMGIC_fpl"/>
    <property type="match status" value="1"/>
</dbReference>
<evidence type="ECO:0000313" key="8">
    <source>
        <dbReference type="WBParaSite" id="HDID_0000917401-mRNA-1"/>
    </source>
</evidence>
<evidence type="ECO:0000256" key="2">
    <source>
        <dbReference type="ARBA" id="ARBA00022692"/>
    </source>
</evidence>
<reference evidence="8" key="1">
    <citation type="submission" date="2017-02" db="UniProtKB">
        <authorList>
            <consortium name="WormBaseParasite"/>
        </authorList>
    </citation>
    <scope>IDENTIFICATION</scope>
</reference>
<evidence type="ECO:0000256" key="3">
    <source>
        <dbReference type="ARBA" id="ARBA00022989"/>
    </source>
</evidence>
<sequence length="171" mass="18582">MRRIVVSATSLLWMLFSTSSLAFIFTSLFFSSGWLRRVESQDSQLWETNCLTTLNQPSSEPLVYSPPTFGPIFSCETACPGHSPARSIQWTLGGNNGARGHCRFSLWGGGQKPAGSNAASWVGSIFLMIGSAILLLAQCFVCLSPCKREICGRSIFQITGLLQCVAGKYSL</sequence>
<feature type="transmembrane region" description="Helical" evidence="5">
    <location>
        <begin position="121"/>
        <end position="143"/>
    </location>
</feature>
<dbReference type="STRING" id="6216.A0A0R3SUJ4"/>
<evidence type="ECO:0000256" key="5">
    <source>
        <dbReference type="SAM" id="Phobius"/>
    </source>
</evidence>
<keyword evidence="4 5" id="KW-0472">Membrane</keyword>
<dbReference type="AlphaFoldDB" id="A0A0R3SUJ4"/>
<evidence type="ECO:0000256" key="4">
    <source>
        <dbReference type="ARBA" id="ARBA00023136"/>
    </source>
</evidence>
<name>A0A0R3SUJ4_HYMDI</name>
<dbReference type="EMBL" id="UYSG01011229">
    <property type="protein sequence ID" value="VDL61490.1"/>
    <property type="molecule type" value="Genomic_DNA"/>
</dbReference>
<accession>A0A0R3SUJ4</accession>
<keyword evidence="2 5" id="KW-0812">Transmembrane</keyword>
<protein>
    <submittedName>
        <fullName evidence="8">LHFPL tetraspan subfamily member 4</fullName>
    </submittedName>
</protein>
<dbReference type="Proteomes" id="UP000274504">
    <property type="component" value="Unassembled WGS sequence"/>
</dbReference>
<evidence type="ECO:0000313" key="6">
    <source>
        <dbReference type="EMBL" id="VDL61490.1"/>
    </source>
</evidence>
<evidence type="ECO:0000256" key="1">
    <source>
        <dbReference type="ARBA" id="ARBA00004141"/>
    </source>
</evidence>
<dbReference type="InterPro" id="IPR019372">
    <property type="entry name" value="LHFPL"/>
</dbReference>
<gene>
    <name evidence="6" type="ORF">HDID_LOCUS9172</name>
</gene>
<evidence type="ECO:0000313" key="7">
    <source>
        <dbReference type="Proteomes" id="UP000274504"/>
    </source>
</evidence>
<reference evidence="6 7" key="2">
    <citation type="submission" date="2018-11" db="EMBL/GenBank/DDBJ databases">
        <authorList>
            <consortium name="Pathogen Informatics"/>
        </authorList>
    </citation>
    <scope>NUCLEOTIDE SEQUENCE [LARGE SCALE GENOMIC DNA]</scope>
</reference>
<organism evidence="8">
    <name type="scientific">Hymenolepis diminuta</name>
    <name type="common">Rat tapeworm</name>
    <dbReference type="NCBI Taxonomy" id="6216"/>
    <lineage>
        <taxon>Eukaryota</taxon>
        <taxon>Metazoa</taxon>
        <taxon>Spiralia</taxon>
        <taxon>Lophotrochozoa</taxon>
        <taxon>Platyhelminthes</taxon>
        <taxon>Cestoda</taxon>
        <taxon>Eucestoda</taxon>
        <taxon>Cyclophyllidea</taxon>
        <taxon>Hymenolepididae</taxon>
        <taxon>Hymenolepis</taxon>
    </lineage>
</organism>
<comment type="subcellular location">
    <subcellularLocation>
        <location evidence="1">Membrane</location>
        <topology evidence="1">Multi-pass membrane protein</topology>
    </subcellularLocation>
</comment>
<keyword evidence="3 5" id="KW-1133">Transmembrane helix</keyword>